<dbReference type="InterPro" id="IPR013154">
    <property type="entry name" value="ADH-like_N"/>
</dbReference>
<dbReference type="Gene3D" id="3.40.50.720">
    <property type="entry name" value="NAD(P)-binding Rossmann-like Domain"/>
    <property type="match status" value="2"/>
</dbReference>
<dbReference type="GO" id="GO:0008270">
    <property type="term" value="F:zinc ion binding"/>
    <property type="evidence" value="ECO:0007669"/>
    <property type="project" value="InterPro"/>
</dbReference>
<name>A0A1I0J2J7_9ACTN</name>
<sequence>MSSKILVTGATGTVGRALVTELAADPAQPHVLALVRDPAAVLPPRVEPVHGDLTDPASFAAAVEGVTAAFLLWPFGTADGFGAVLDVLARHTRRVVYLSSAARRPAEREIERLIRRSGLEWVILRPHQFASAALRWAADPRFQAEGVVAEPYGRSAAPPVHERDLAEIAADALTLRGPAGVVHEVTGPETLTQAEQVRIVGESAGRPARWEERPPEEGRHRLVAAGLPAEVADGILRARAELVDSPWPVTPRPGARPFRAWAAEHAHRFRTTMRAARLHAYGDPSVIRHDELPIPAPGPGEVLIKVAGTSFNPSEVGLRSGLLAAAVPEWAGLRLPYTLGWDVAGTVVETGPGVAWPRAGDEVIGRLDGGAAASYALAPARVLARAPHGVPLADAAAIPVAGLTAWQAVHEHARIGPGQRVLVNGAGGGVGGFAVQLAKLAGAFVIATAGSARSAARARAHGADEVVDYRTDPLPGGLDVLLNLVPLDPDAGAALTRLVRPGGVLVSATVPVEASPGVTAIRFVARNDAAHLAVVAALAEEGGLAVDVAERLPLTELAAVHHRAESGGATGGKIILLP</sequence>
<gene>
    <name evidence="2" type="ORF">SAMN05421811_105385</name>
</gene>
<dbReference type="Proteomes" id="UP000199361">
    <property type="component" value="Unassembled WGS sequence"/>
</dbReference>
<feature type="domain" description="Enoyl reductase (ER)" evidence="1">
    <location>
        <begin position="282"/>
        <end position="576"/>
    </location>
</feature>
<dbReference type="OrthoDB" id="9801186at2"/>
<evidence type="ECO:0000313" key="2">
    <source>
        <dbReference type="EMBL" id="SEU04001.1"/>
    </source>
</evidence>
<dbReference type="Gene3D" id="3.90.180.10">
    <property type="entry name" value="Medium-chain alcohol dehydrogenases, catalytic domain"/>
    <property type="match status" value="1"/>
</dbReference>
<dbReference type="GO" id="GO:0016491">
    <property type="term" value="F:oxidoreductase activity"/>
    <property type="evidence" value="ECO:0007669"/>
    <property type="project" value="InterPro"/>
</dbReference>
<dbReference type="SUPFAM" id="SSF51735">
    <property type="entry name" value="NAD(P)-binding Rossmann-fold domains"/>
    <property type="match status" value="2"/>
</dbReference>
<dbReference type="InterPro" id="IPR016040">
    <property type="entry name" value="NAD(P)-bd_dom"/>
</dbReference>
<dbReference type="Pfam" id="PF13602">
    <property type="entry name" value="ADH_zinc_N_2"/>
    <property type="match status" value="1"/>
</dbReference>
<dbReference type="InterPro" id="IPR011032">
    <property type="entry name" value="GroES-like_sf"/>
</dbReference>
<dbReference type="CDD" id="cd05289">
    <property type="entry name" value="MDR_like_2"/>
    <property type="match status" value="1"/>
</dbReference>
<dbReference type="InterPro" id="IPR002364">
    <property type="entry name" value="Quin_OxRdtase/zeta-crystal_CS"/>
</dbReference>
<dbReference type="PROSITE" id="PS01162">
    <property type="entry name" value="QOR_ZETA_CRYSTAL"/>
    <property type="match status" value="1"/>
</dbReference>
<dbReference type="InterPro" id="IPR052585">
    <property type="entry name" value="Lipid_raft_assoc_Zn_ADH"/>
</dbReference>
<dbReference type="PANTHER" id="PTHR43482">
    <property type="entry name" value="PROTEIN AST1-RELATED"/>
    <property type="match status" value="1"/>
</dbReference>
<dbReference type="SUPFAM" id="SSF50129">
    <property type="entry name" value="GroES-like"/>
    <property type="match status" value="1"/>
</dbReference>
<proteinExistence type="predicted"/>
<dbReference type="AlphaFoldDB" id="A0A1I0J2J7"/>
<evidence type="ECO:0000313" key="3">
    <source>
        <dbReference type="Proteomes" id="UP000199361"/>
    </source>
</evidence>
<keyword evidence="3" id="KW-1185">Reference proteome</keyword>
<dbReference type="RefSeq" id="WP_143082321.1">
    <property type="nucleotide sequence ID" value="NZ_FOHX01000005.1"/>
</dbReference>
<dbReference type="Pfam" id="PF13460">
    <property type="entry name" value="NAD_binding_10"/>
    <property type="match status" value="1"/>
</dbReference>
<reference evidence="2 3" key="1">
    <citation type="submission" date="2016-10" db="EMBL/GenBank/DDBJ databases">
        <authorList>
            <person name="de Groot N.N."/>
        </authorList>
    </citation>
    <scope>NUCLEOTIDE SEQUENCE [LARGE SCALE GENOMIC DNA]</scope>
    <source>
        <strain evidence="2 3">CGMCC 4.5598</strain>
    </source>
</reference>
<accession>A0A1I0J2J7</accession>
<dbReference type="SMART" id="SM00829">
    <property type="entry name" value="PKS_ER"/>
    <property type="match status" value="1"/>
</dbReference>
<dbReference type="InterPro" id="IPR036291">
    <property type="entry name" value="NAD(P)-bd_dom_sf"/>
</dbReference>
<dbReference type="EMBL" id="FOHX01000005">
    <property type="protein sequence ID" value="SEU04001.1"/>
    <property type="molecule type" value="Genomic_DNA"/>
</dbReference>
<organism evidence="2 3">
    <name type="scientific">Nonomuraea wenchangensis</name>
    <dbReference type="NCBI Taxonomy" id="568860"/>
    <lineage>
        <taxon>Bacteria</taxon>
        <taxon>Bacillati</taxon>
        <taxon>Actinomycetota</taxon>
        <taxon>Actinomycetes</taxon>
        <taxon>Streptosporangiales</taxon>
        <taxon>Streptosporangiaceae</taxon>
        <taxon>Nonomuraea</taxon>
    </lineage>
</organism>
<dbReference type="Pfam" id="PF08240">
    <property type="entry name" value="ADH_N"/>
    <property type="match status" value="1"/>
</dbReference>
<evidence type="ECO:0000259" key="1">
    <source>
        <dbReference type="SMART" id="SM00829"/>
    </source>
</evidence>
<dbReference type="PANTHER" id="PTHR43482:SF1">
    <property type="entry name" value="PROTEIN AST1-RELATED"/>
    <property type="match status" value="1"/>
</dbReference>
<dbReference type="Gene3D" id="3.90.25.10">
    <property type="entry name" value="UDP-galactose 4-epimerase, domain 1"/>
    <property type="match status" value="1"/>
</dbReference>
<dbReference type="STRING" id="568860.SAMN05421811_105385"/>
<protein>
    <submittedName>
        <fullName evidence="2">NADPH:quinone reductase</fullName>
    </submittedName>
</protein>
<dbReference type="InterPro" id="IPR020843">
    <property type="entry name" value="ER"/>
</dbReference>